<evidence type="ECO:0000313" key="3">
    <source>
        <dbReference type="EMBL" id="MDG3015096.1"/>
    </source>
</evidence>
<keyword evidence="4" id="KW-1185">Reference proteome</keyword>
<comment type="caution">
    <text evidence="3">The sequence shown here is derived from an EMBL/GenBank/DDBJ whole genome shotgun (WGS) entry which is preliminary data.</text>
</comment>
<name>A0A9X4RHH5_9ACTN</name>
<gene>
    <name evidence="3" type="ORF">NVS88_11080</name>
</gene>
<dbReference type="InterPro" id="IPR047589">
    <property type="entry name" value="DUF11_rpt"/>
</dbReference>
<feature type="compositionally biased region" description="Low complexity" evidence="1">
    <location>
        <begin position="31"/>
        <end position="47"/>
    </location>
</feature>
<feature type="compositionally biased region" description="Polar residues" evidence="1">
    <location>
        <begin position="48"/>
        <end position="61"/>
    </location>
</feature>
<keyword evidence="2" id="KW-0732">Signal</keyword>
<evidence type="ECO:0000313" key="4">
    <source>
        <dbReference type="Proteomes" id="UP001152755"/>
    </source>
</evidence>
<dbReference type="NCBIfam" id="TIGR01451">
    <property type="entry name" value="B_ant_repeat"/>
    <property type="match status" value="1"/>
</dbReference>
<dbReference type="AlphaFoldDB" id="A0A9X4RHH5"/>
<dbReference type="InterPro" id="IPR006311">
    <property type="entry name" value="TAT_signal"/>
</dbReference>
<proteinExistence type="predicted"/>
<reference evidence="3" key="1">
    <citation type="submission" date="2022-08" db="EMBL/GenBank/DDBJ databases">
        <title>Genome analysis of Corynebacteriales strain.</title>
        <authorList>
            <person name="Lee S.D."/>
        </authorList>
    </citation>
    <scope>NUCLEOTIDE SEQUENCE</scope>
    <source>
        <strain evidence="3">D3-21</strain>
    </source>
</reference>
<dbReference type="EMBL" id="JANRHA010000006">
    <property type="protein sequence ID" value="MDG3015096.1"/>
    <property type="molecule type" value="Genomic_DNA"/>
</dbReference>
<accession>A0A9X4RHH5</accession>
<dbReference type="Proteomes" id="UP001152755">
    <property type="component" value="Unassembled WGS sequence"/>
</dbReference>
<organism evidence="3 4">
    <name type="scientific">Speluncibacter jeojiensis</name>
    <dbReference type="NCBI Taxonomy" id="2710754"/>
    <lineage>
        <taxon>Bacteria</taxon>
        <taxon>Bacillati</taxon>
        <taxon>Actinomycetota</taxon>
        <taxon>Actinomycetes</taxon>
        <taxon>Mycobacteriales</taxon>
        <taxon>Speluncibacteraceae</taxon>
        <taxon>Speluncibacter</taxon>
    </lineage>
</organism>
<dbReference type="PROSITE" id="PS51318">
    <property type="entry name" value="TAT"/>
    <property type="match status" value="1"/>
</dbReference>
<sequence>MTHLVTRRAATLVATAALALAAVGAGSGIASAAGSSMPGTGSTSTPGEVTTQPTSATKQTSNIKVQRSVSAGFVAPGQKVTYTTTFTTTGTPDRYIARIRDVPPTGFQYVTDSATVDAWHAIGGQKTEKVPVTLDNDGTVLVQNSGGWLISPISNKALTLSVSYYVPQNAQIGKTYDSGVTFDVNLFSTSQIMNPMGVFTTVRNSSPGEASGTGSTALGFGSADGFAPIPGSSAINDPSGFFAGIIDQVIKDQTGS</sequence>
<feature type="signal peptide" evidence="2">
    <location>
        <begin position="1"/>
        <end position="32"/>
    </location>
</feature>
<feature type="region of interest" description="Disordered" evidence="1">
    <location>
        <begin position="31"/>
        <end position="61"/>
    </location>
</feature>
<dbReference type="RefSeq" id="WP_277833778.1">
    <property type="nucleotide sequence ID" value="NZ_JAAIVF010000005.1"/>
</dbReference>
<evidence type="ECO:0000256" key="2">
    <source>
        <dbReference type="SAM" id="SignalP"/>
    </source>
</evidence>
<protein>
    <submittedName>
        <fullName evidence="3">Uncharacterized protein</fullName>
    </submittedName>
</protein>
<feature type="chain" id="PRO_5040878523" evidence="2">
    <location>
        <begin position="33"/>
        <end position="256"/>
    </location>
</feature>
<evidence type="ECO:0000256" key="1">
    <source>
        <dbReference type="SAM" id="MobiDB-lite"/>
    </source>
</evidence>